<dbReference type="RefSeq" id="WP_377134896.1">
    <property type="nucleotide sequence ID" value="NZ_JBHSFI010000003.1"/>
</dbReference>
<gene>
    <name evidence="1" type="ORF">ACFO6V_10305</name>
</gene>
<accession>A0ABV9HG88</accession>
<evidence type="ECO:0000313" key="1">
    <source>
        <dbReference type="EMBL" id="MFC4628626.1"/>
    </source>
</evidence>
<keyword evidence="2" id="KW-1185">Reference proteome</keyword>
<dbReference type="Proteomes" id="UP001596011">
    <property type="component" value="Unassembled WGS sequence"/>
</dbReference>
<organism evidence="1 2">
    <name type="scientific">Promicromonospora alba</name>
    <dbReference type="NCBI Taxonomy" id="1616110"/>
    <lineage>
        <taxon>Bacteria</taxon>
        <taxon>Bacillati</taxon>
        <taxon>Actinomycetota</taxon>
        <taxon>Actinomycetes</taxon>
        <taxon>Micrococcales</taxon>
        <taxon>Promicromonosporaceae</taxon>
        <taxon>Promicromonospora</taxon>
    </lineage>
</organism>
<name>A0ABV9HG88_9MICO</name>
<evidence type="ECO:0000313" key="2">
    <source>
        <dbReference type="Proteomes" id="UP001596011"/>
    </source>
</evidence>
<evidence type="ECO:0008006" key="3">
    <source>
        <dbReference type="Google" id="ProtNLM"/>
    </source>
</evidence>
<reference evidence="2" key="1">
    <citation type="journal article" date="2019" name="Int. J. Syst. Evol. Microbiol.">
        <title>The Global Catalogue of Microorganisms (GCM) 10K type strain sequencing project: providing services to taxonomists for standard genome sequencing and annotation.</title>
        <authorList>
            <consortium name="The Broad Institute Genomics Platform"/>
            <consortium name="The Broad Institute Genome Sequencing Center for Infectious Disease"/>
            <person name="Wu L."/>
            <person name="Ma J."/>
        </authorList>
    </citation>
    <scope>NUCLEOTIDE SEQUENCE [LARGE SCALE GENOMIC DNA]</scope>
    <source>
        <strain evidence="2">CCUG 42722</strain>
    </source>
</reference>
<sequence>MNETEILLAREHDRESLRRALRDKKIEKIRRGAYRDRRTSTGDRYRDATERAVARIVAVGTQLRHVCVSHESAALLHGLRLWQLPQRVHVIQDYRASSASARDIARHRLTLGAHERTEVGGLAVTSLERTVADCCVSLHPLLALVIVDHALTLGLDLGVVRELVGGMRDVRGRRRALLVLELADRGAESAWETWLRYLVLRAGLPRPVTQLRVSTPHGEFRADLGWTPFRLLAEFDGRVKYVAGALGPGHDADRALFDEKRREDYLREERWGVVRVTSSDGAGPALARVLRHVPDEVRASLRPIRLLPPPPSPSSSRQNVR</sequence>
<protein>
    <recommendedName>
        <fullName evidence="3">AbiEi antitoxin of type IV toxin-antitoxin system</fullName>
    </recommendedName>
</protein>
<proteinExistence type="predicted"/>
<comment type="caution">
    <text evidence="1">The sequence shown here is derived from an EMBL/GenBank/DDBJ whole genome shotgun (WGS) entry which is preliminary data.</text>
</comment>
<dbReference type="EMBL" id="JBHSFI010000003">
    <property type="protein sequence ID" value="MFC4628626.1"/>
    <property type="molecule type" value="Genomic_DNA"/>
</dbReference>